<proteinExistence type="inferred from homology"/>
<organism evidence="10 11">
    <name type="scientific">Piscinibacter gummiphilus</name>
    <dbReference type="NCBI Taxonomy" id="946333"/>
    <lineage>
        <taxon>Bacteria</taxon>
        <taxon>Pseudomonadati</taxon>
        <taxon>Pseudomonadota</taxon>
        <taxon>Betaproteobacteria</taxon>
        <taxon>Burkholderiales</taxon>
        <taxon>Sphaerotilaceae</taxon>
        <taxon>Piscinibacter</taxon>
    </lineage>
</organism>
<dbReference type="PANTHER" id="PTHR37424:SF1">
    <property type="entry name" value="BACTERIOFERRITIN-ASSOCIATED FERREDOXIN"/>
    <property type="match status" value="1"/>
</dbReference>
<evidence type="ECO:0000259" key="9">
    <source>
        <dbReference type="Pfam" id="PF04324"/>
    </source>
</evidence>
<feature type="domain" description="BFD-like [2Fe-2S]-binding" evidence="9">
    <location>
        <begin position="2"/>
        <end position="49"/>
    </location>
</feature>
<keyword evidence="6" id="KW-0411">Iron-sulfur</keyword>
<evidence type="ECO:0000256" key="4">
    <source>
        <dbReference type="ARBA" id="ARBA00022982"/>
    </source>
</evidence>
<keyword evidence="11" id="KW-1185">Reference proteome</keyword>
<name>A0ABZ0CTV5_9BURK</name>
<gene>
    <name evidence="10" type="ORF">RXV79_15645</name>
</gene>
<dbReference type="RefSeq" id="WP_296717633.1">
    <property type="nucleotide sequence ID" value="NZ_CP136336.1"/>
</dbReference>
<evidence type="ECO:0000256" key="2">
    <source>
        <dbReference type="ARBA" id="ARBA00022714"/>
    </source>
</evidence>
<evidence type="ECO:0000256" key="3">
    <source>
        <dbReference type="ARBA" id="ARBA00022723"/>
    </source>
</evidence>
<dbReference type="Pfam" id="PF04324">
    <property type="entry name" value="Fer2_BFD"/>
    <property type="match status" value="1"/>
</dbReference>
<keyword evidence="4" id="KW-0249">Electron transport</keyword>
<evidence type="ECO:0000313" key="10">
    <source>
        <dbReference type="EMBL" id="WOB06357.1"/>
    </source>
</evidence>
<dbReference type="EMBL" id="CP136336">
    <property type="protein sequence ID" value="WOB06357.1"/>
    <property type="molecule type" value="Genomic_DNA"/>
</dbReference>
<sequence>MIVCVCQRVSDRDIERHAHNGCASFDELQMDSGVASCCGRCTDCARSVFEAARSAAPKQHGIASLHIPIAVAA</sequence>
<reference evidence="10 11" key="1">
    <citation type="submission" date="2023-10" db="EMBL/GenBank/DDBJ databases">
        <title>Bacteria for the degradation of biodegradable plastic PBAT(Polybutylene adipate terephthalate).</title>
        <authorList>
            <person name="Weon H.-Y."/>
            <person name="Yeon J."/>
        </authorList>
    </citation>
    <scope>NUCLEOTIDE SEQUENCE [LARGE SCALE GENOMIC DNA]</scope>
    <source>
        <strain evidence="10 11">SBD 7-3</strain>
    </source>
</reference>
<keyword evidence="2" id="KW-0001">2Fe-2S</keyword>
<accession>A0ABZ0CTV5</accession>
<evidence type="ECO:0000256" key="7">
    <source>
        <dbReference type="ARBA" id="ARBA00039386"/>
    </source>
</evidence>
<evidence type="ECO:0000256" key="6">
    <source>
        <dbReference type="ARBA" id="ARBA00023014"/>
    </source>
</evidence>
<evidence type="ECO:0000256" key="8">
    <source>
        <dbReference type="ARBA" id="ARBA00046332"/>
    </source>
</evidence>
<protein>
    <recommendedName>
        <fullName evidence="7">Bacterioferritin-associated ferredoxin</fullName>
    </recommendedName>
</protein>
<keyword evidence="1" id="KW-0813">Transport</keyword>
<keyword evidence="5" id="KW-0408">Iron</keyword>
<dbReference type="InterPro" id="IPR052371">
    <property type="entry name" value="BFD-associated_ferredoxin"/>
</dbReference>
<evidence type="ECO:0000256" key="5">
    <source>
        <dbReference type="ARBA" id="ARBA00023004"/>
    </source>
</evidence>
<comment type="similarity">
    <text evidence="8">Belongs to the Bfd family.</text>
</comment>
<dbReference type="InterPro" id="IPR007419">
    <property type="entry name" value="BFD-like_2Fe2S-bd_dom"/>
</dbReference>
<dbReference type="InterPro" id="IPR041854">
    <property type="entry name" value="BFD-like_2Fe2S-bd_dom_sf"/>
</dbReference>
<evidence type="ECO:0000256" key="1">
    <source>
        <dbReference type="ARBA" id="ARBA00022448"/>
    </source>
</evidence>
<dbReference type="Gene3D" id="1.10.10.1100">
    <property type="entry name" value="BFD-like [2Fe-2S]-binding domain"/>
    <property type="match status" value="1"/>
</dbReference>
<keyword evidence="3" id="KW-0479">Metal-binding</keyword>
<dbReference type="PANTHER" id="PTHR37424">
    <property type="entry name" value="BACTERIOFERRITIN-ASSOCIATED FERREDOXIN"/>
    <property type="match status" value="1"/>
</dbReference>
<evidence type="ECO:0000313" key="11">
    <source>
        <dbReference type="Proteomes" id="UP001303946"/>
    </source>
</evidence>
<dbReference type="Proteomes" id="UP001303946">
    <property type="component" value="Chromosome"/>
</dbReference>